<dbReference type="Proteomes" id="UP001501725">
    <property type="component" value="Unassembled WGS sequence"/>
</dbReference>
<proteinExistence type="predicted"/>
<feature type="signal peptide" evidence="1">
    <location>
        <begin position="1"/>
        <end position="22"/>
    </location>
</feature>
<gene>
    <name evidence="3" type="ORF">GCM10023184_45840</name>
</gene>
<dbReference type="RefSeq" id="WP_345258364.1">
    <property type="nucleotide sequence ID" value="NZ_BAABGY010000019.1"/>
</dbReference>
<evidence type="ECO:0000256" key="1">
    <source>
        <dbReference type="SAM" id="SignalP"/>
    </source>
</evidence>
<evidence type="ECO:0000313" key="4">
    <source>
        <dbReference type="Proteomes" id="UP001501725"/>
    </source>
</evidence>
<name>A0ABP8HU39_9BACT</name>
<dbReference type="EMBL" id="BAABGY010000019">
    <property type="protein sequence ID" value="GAA4344490.1"/>
    <property type="molecule type" value="Genomic_DNA"/>
</dbReference>
<feature type="chain" id="PRO_5045510152" evidence="1">
    <location>
        <begin position="23"/>
        <end position="235"/>
    </location>
</feature>
<evidence type="ECO:0000259" key="2">
    <source>
        <dbReference type="Pfam" id="PF14344"/>
    </source>
</evidence>
<comment type="caution">
    <text evidence="3">The sequence shown here is derived from an EMBL/GenBank/DDBJ whole genome shotgun (WGS) entry which is preliminary data.</text>
</comment>
<keyword evidence="4" id="KW-1185">Reference proteome</keyword>
<evidence type="ECO:0000313" key="3">
    <source>
        <dbReference type="EMBL" id="GAA4344490.1"/>
    </source>
</evidence>
<keyword evidence="1" id="KW-0732">Signal</keyword>
<dbReference type="InterPro" id="IPR025510">
    <property type="entry name" value="DUF4397"/>
</dbReference>
<dbReference type="Pfam" id="PF14344">
    <property type="entry name" value="DUF4397"/>
    <property type="match status" value="1"/>
</dbReference>
<feature type="domain" description="DUF4397" evidence="2">
    <location>
        <begin position="37"/>
        <end position="151"/>
    </location>
</feature>
<reference evidence="4" key="1">
    <citation type="journal article" date="2019" name="Int. J. Syst. Evol. Microbiol.">
        <title>The Global Catalogue of Microorganisms (GCM) 10K type strain sequencing project: providing services to taxonomists for standard genome sequencing and annotation.</title>
        <authorList>
            <consortium name="The Broad Institute Genomics Platform"/>
            <consortium name="The Broad Institute Genome Sequencing Center for Infectious Disease"/>
            <person name="Wu L."/>
            <person name="Ma J."/>
        </authorList>
    </citation>
    <scope>NUCLEOTIDE SEQUENCE [LARGE SCALE GENOMIC DNA]</scope>
    <source>
        <strain evidence="4">JCM 17919</strain>
    </source>
</reference>
<organism evidence="3 4">
    <name type="scientific">Flaviaesturariibacter amylovorans</name>
    <dbReference type="NCBI Taxonomy" id="1084520"/>
    <lineage>
        <taxon>Bacteria</taxon>
        <taxon>Pseudomonadati</taxon>
        <taxon>Bacteroidota</taxon>
        <taxon>Chitinophagia</taxon>
        <taxon>Chitinophagales</taxon>
        <taxon>Chitinophagaceae</taxon>
        <taxon>Flaviaestuariibacter</taxon>
    </lineage>
</organism>
<accession>A0ABP8HU39</accession>
<sequence>MRSFLKTALGVLLLSLPFASCDKDDDDDDDTPAAGNARVNVVHASPNGPNVDVRVNNAVALSNVAYGAASGYQTVTAGNTNIKVSPTGTTTYVIDANVNLAANMSYSVFAVDSVSRIKAAVVGDDLTAPAAGKAHVRFLHFSPNAPAVDIAVTGGAVLFANRSFNDQATNAAVTGFTSVNAGTYNLEVRLAGQSAAALALPPVTLESGKIYTVYAKGFLGGTGAQALGAGMFTHN</sequence>
<protein>
    <submittedName>
        <fullName evidence="3">DUF4397 domain-containing protein</fullName>
    </submittedName>
</protein>